<dbReference type="InterPro" id="IPR004358">
    <property type="entry name" value="Sig_transdc_His_kin-like_C"/>
</dbReference>
<evidence type="ECO:0000313" key="16">
    <source>
        <dbReference type="EMBL" id="SER55956.1"/>
    </source>
</evidence>
<dbReference type="InterPro" id="IPR004105">
    <property type="entry name" value="CheA-like_dim"/>
</dbReference>
<dbReference type="SUPFAM" id="SSF47384">
    <property type="entry name" value="Homodimeric domain of signal transducing histidine kinase"/>
    <property type="match status" value="1"/>
</dbReference>
<dbReference type="SMART" id="SM00260">
    <property type="entry name" value="CheW"/>
    <property type="match status" value="1"/>
</dbReference>
<dbReference type="Gene3D" id="2.30.30.40">
    <property type="entry name" value="SH3 Domains"/>
    <property type="match status" value="1"/>
</dbReference>
<feature type="region of interest" description="Disordered" evidence="12">
    <location>
        <begin position="265"/>
        <end position="305"/>
    </location>
</feature>
<dbReference type="GO" id="GO:0006935">
    <property type="term" value="P:chemotaxis"/>
    <property type="evidence" value="ECO:0007669"/>
    <property type="project" value="UniProtKB-KW"/>
</dbReference>
<dbReference type="InterPro" id="IPR002545">
    <property type="entry name" value="CheW-lke_dom"/>
</dbReference>
<dbReference type="PROSITE" id="PS50109">
    <property type="entry name" value="HIS_KIN"/>
    <property type="match status" value="1"/>
</dbReference>
<dbReference type="GO" id="GO:0000155">
    <property type="term" value="F:phosphorelay sensor kinase activity"/>
    <property type="evidence" value="ECO:0007669"/>
    <property type="project" value="InterPro"/>
</dbReference>
<dbReference type="Gene3D" id="3.30.70.1110">
    <property type="entry name" value="Histidine kinase CheA-like, P2 response regulator-binding domain"/>
    <property type="match status" value="1"/>
</dbReference>
<dbReference type="CDD" id="cd00731">
    <property type="entry name" value="CheA_reg"/>
    <property type="match status" value="1"/>
</dbReference>
<evidence type="ECO:0000313" key="17">
    <source>
        <dbReference type="Proteomes" id="UP000199318"/>
    </source>
</evidence>
<dbReference type="Gene3D" id="1.20.120.160">
    <property type="entry name" value="HPT domain"/>
    <property type="match status" value="1"/>
</dbReference>
<dbReference type="GO" id="GO:0005524">
    <property type="term" value="F:ATP binding"/>
    <property type="evidence" value="ECO:0007669"/>
    <property type="project" value="UniProtKB-KW"/>
</dbReference>
<comment type="catalytic activity">
    <reaction evidence="1">
        <text>ATP + protein L-histidine = ADP + protein N-phospho-L-histidine.</text>
        <dbReference type="EC" id="2.7.13.3"/>
    </reaction>
</comment>
<dbReference type="InterPro" id="IPR037006">
    <property type="entry name" value="CheA-like_homodim_sf"/>
</dbReference>
<dbReference type="PANTHER" id="PTHR43395">
    <property type="entry name" value="SENSOR HISTIDINE KINASE CHEA"/>
    <property type="match status" value="1"/>
</dbReference>
<dbReference type="STRING" id="1464123.SAMN05444126_102151"/>
<protein>
    <recommendedName>
        <fullName evidence="3">Chemotaxis protein CheA</fullName>
        <ecNumber evidence="2">2.7.13.3</ecNumber>
    </recommendedName>
</protein>
<sequence>MENSQYLDMFIDESNEHLQAVNDNLLELEKNPQDLTIVNEVFRSAHTLKGMAATMGFEDLANLTHQMENVLDGIRNEAIAATDAVMDVVFAAVDHLEEIVQNIADGGEGEKDVAAVVNQLARIEKGESLQPEQTDGAAEAEYGDKDETEGAEFDEFERTVLVQSQEQGYDAYHVSVDLNSDVILKAARVYMVFEVLEQIAEVIKSSPSVEKLENEEFEFSFQVTVLTKETDQEIENRICKVSEVEKVAVKKLDVAAIVAAHDAEDGTSLSEEAAEAETAASVAEPETAQLESSGERDEKAAPSGNKTIRVNIERLDSLMNLFEELVIDRGRLEQISNDLNSAELTETVEHMSRISGDLQSIILNMRMVPVEQVFNRFPRMVRGLAKELDKKIQLEIIGAETELDRTVIDEIGDPLVHLLRNSIDHGLESPIERINAGKPEEGLITLKAYHSGNHVFIEVADDGGGIDREKVLAKALKSGAVTEENSRSMTDKQVYELLFSSGLSTAEEISDISGRGVGLDVVKNKIESLGGHASVDSVPGQGTTFSIQLPLTLSIISVMLVEVQKEIYAVPLSSIIETAIIKKDEIMSAHNQKVIDFRGSIVPLIDLTEFFAVPKELAEDDYCSIVIVRKGEKMAALVVNSFIGQQEIVLKSLGNYLTDVFAISGATILGNGRVALIIDCNALIKS</sequence>
<feature type="region of interest" description="Disordered" evidence="12">
    <location>
        <begin position="127"/>
        <end position="150"/>
    </location>
</feature>
<dbReference type="Pfam" id="PF01584">
    <property type="entry name" value="CheW"/>
    <property type="match status" value="1"/>
</dbReference>
<dbReference type="InterPro" id="IPR036641">
    <property type="entry name" value="HPT_dom_sf"/>
</dbReference>
<organism evidence="16 17">
    <name type="scientific">Salisediminibacterium halotolerans</name>
    <dbReference type="NCBI Taxonomy" id="517425"/>
    <lineage>
        <taxon>Bacteria</taxon>
        <taxon>Bacillati</taxon>
        <taxon>Bacillota</taxon>
        <taxon>Bacilli</taxon>
        <taxon>Bacillales</taxon>
        <taxon>Bacillaceae</taxon>
        <taxon>Salisediminibacterium</taxon>
    </lineage>
</organism>
<dbReference type="Gene3D" id="3.30.565.10">
    <property type="entry name" value="Histidine kinase-like ATPase, C-terminal domain"/>
    <property type="match status" value="1"/>
</dbReference>
<dbReference type="Gene3D" id="1.10.287.560">
    <property type="entry name" value="Histidine kinase CheA-like, homodimeric domain"/>
    <property type="match status" value="1"/>
</dbReference>
<dbReference type="InterPro" id="IPR036061">
    <property type="entry name" value="CheW-like_dom_sf"/>
</dbReference>
<keyword evidence="8 16" id="KW-0418">Kinase</keyword>
<feature type="modified residue" description="Phosphohistidine" evidence="11">
    <location>
        <position position="46"/>
    </location>
</feature>
<keyword evidence="9" id="KW-0067">ATP-binding</keyword>
<keyword evidence="5 11" id="KW-0597">Phosphoprotein</keyword>
<evidence type="ECO:0000256" key="1">
    <source>
        <dbReference type="ARBA" id="ARBA00000085"/>
    </source>
</evidence>
<dbReference type="Pfam" id="PF07194">
    <property type="entry name" value="P2"/>
    <property type="match status" value="1"/>
</dbReference>
<dbReference type="InterPro" id="IPR037052">
    <property type="entry name" value="CheA-like_P2_sf"/>
</dbReference>
<gene>
    <name evidence="16" type="ORF">SAMN05444126_102151</name>
</gene>
<name>A0A1H9Q5W0_9BACI</name>
<feature type="domain" description="Histidine kinase" evidence="13">
    <location>
        <begin position="331"/>
        <end position="553"/>
    </location>
</feature>
<dbReference type="SMART" id="SM00387">
    <property type="entry name" value="HATPase_c"/>
    <property type="match status" value="1"/>
</dbReference>
<evidence type="ECO:0000256" key="6">
    <source>
        <dbReference type="ARBA" id="ARBA00022679"/>
    </source>
</evidence>
<dbReference type="OrthoDB" id="9803176at2"/>
<dbReference type="InterPro" id="IPR010808">
    <property type="entry name" value="CheA_P2-bd"/>
</dbReference>
<dbReference type="CDD" id="cd00088">
    <property type="entry name" value="HPT"/>
    <property type="match status" value="1"/>
</dbReference>
<evidence type="ECO:0000259" key="15">
    <source>
        <dbReference type="PROSITE" id="PS50894"/>
    </source>
</evidence>
<dbReference type="InterPro" id="IPR051315">
    <property type="entry name" value="Bact_Chemotaxis_CheA"/>
</dbReference>
<evidence type="ECO:0000256" key="3">
    <source>
        <dbReference type="ARBA" id="ARBA00021495"/>
    </source>
</evidence>
<evidence type="ECO:0000256" key="11">
    <source>
        <dbReference type="PROSITE-ProRule" id="PRU00110"/>
    </source>
</evidence>
<dbReference type="EC" id="2.7.13.3" evidence="2"/>
<dbReference type="EMBL" id="FOGV01000002">
    <property type="protein sequence ID" value="SER55956.1"/>
    <property type="molecule type" value="Genomic_DNA"/>
</dbReference>
<evidence type="ECO:0000256" key="12">
    <source>
        <dbReference type="SAM" id="MobiDB-lite"/>
    </source>
</evidence>
<comment type="caution">
    <text evidence="16">The sequence shown here is derived from an EMBL/GenBank/DDBJ whole genome shotgun (WGS) entry which is preliminary data.</text>
</comment>
<dbReference type="RefSeq" id="WP_093071819.1">
    <property type="nucleotide sequence ID" value="NZ_FOGV01000002.1"/>
</dbReference>
<dbReference type="InterPro" id="IPR035891">
    <property type="entry name" value="CheY-binding_CheA"/>
</dbReference>
<dbReference type="FunFam" id="3.30.565.10:FF:000016">
    <property type="entry name" value="Chemotaxis protein CheA, putative"/>
    <property type="match status" value="1"/>
</dbReference>
<evidence type="ECO:0000259" key="14">
    <source>
        <dbReference type="PROSITE" id="PS50851"/>
    </source>
</evidence>
<dbReference type="SMART" id="SM01231">
    <property type="entry name" value="H-kinase_dim"/>
    <property type="match status" value="1"/>
</dbReference>
<feature type="domain" description="CheW-like" evidence="14">
    <location>
        <begin position="555"/>
        <end position="686"/>
    </location>
</feature>
<dbReference type="Pfam" id="PF02518">
    <property type="entry name" value="HATPase_c"/>
    <property type="match status" value="1"/>
</dbReference>
<keyword evidence="7" id="KW-0547">Nucleotide-binding</keyword>
<dbReference type="InterPro" id="IPR036890">
    <property type="entry name" value="HATPase_C_sf"/>
</dbReference>
<evidence type="ECO:0000259" key="13">
    <source>
        <dbReference type="PROSITE" id="PS50109"/>
    </source>
</evidence>
<reference evidence="17" key="1">
    <citation type="submission" date="2016-10" db="EMBL/GenBank/DDBJ databases">
        <authorList>
            <person name="de Groot N.N."/>
        </authorList>
    </citation>
    <scope>NUCLEOTIDE SEQUENCE [LARGE SCALE GENOMIC DNA]</scope>
    <source>
        <strain evidence="17">10nlg</strain>
    </source>
</reference>
<dbReference type="SUPFAM" id="SSF55052">
    <property type="entry name" value="CheY-binding domain of CheA"/>
    <property type="match status" value="1"/>
</dbReference>
<keyword evidence="10" id="KW-0902">Two-component regulatory system</keyword>
<evidence type="ECO:0000256" key="10">
    <source>
        <dbReference type="ARBA" id="ARBA00023012"/>
    </source>
</evidence>
<dbReference type="PROSITE" id="PS50894">
    <property type="entry name" value="HPT"/>
    <property type="match status" value="1"/>
</dbReference>
<dbReference type="GO" id="GO:0005737">
    <property type="term" value="C:cytoplasm"/>
    <property type="evidence" value="ECO:0007669"/>
    <property type="project" value="InterPro"/>
</dbReference>
<dbReference type="PRINTS" id="PR00344">
    <property type="entry name" value="BCTRLSENSOR"/>
</dbReference>
<keyword evidence="17" id="KW-1185">Reference proteome</keyword>
<evidence type="ECO:0000256" key="7">
    <source>
        <dbReference type="ARBA" id="ARBA00022741"/>
    </source>
</evidence>
<dbReference type="SUPFAM" id="SSF47226">
    <property type="entry name" value="Histidine-containing phosphotransfer domain, HPT domain"/>
    <property type="match status" value="1"/>
</dbReference>
<keyword evidence="6" id="KW-0808">Transferase</keyword>
<dbReference type="InterPro" id="IPR005467">
    <property type="entry name" value="His_kinase_dom"/>
</dbReference>
<evidence type="ECO:0000256" key="5">
    <source>
        <dbReference type="ARBA" id="ARBA00022553"/>
    </source>
</evidence>
<dbReference type="InterPro" id="IPR036097">
    <property type="entry name" value="HisK_dim/P_sf"/>
</dbReference>
<evidence type="ECO:0000256" key="2">
    <source>
        <dbReference type="ARBA" id="ARBA00012438"/>
    </source>
</evidence>
<evidence type="ECO:0000256" key="8">
    <source>
        <dbReference type="ARBA" id="ARBA00022777"/>
    </source>
</evidence>
<dbReference type="Pfam" id="PF02895">
    <property type="entry name" value="H-kinase_dim"/>
    <property type="match status" value="1"/>
</dbReference>
<dbReference type="PANTHER" id="PTHR43395:SF1">
    <property type="entry name" value="CHEMOTAXIS PROTEIN CHEA"/>
    <property type="match status" value="1"/>
</dbReference>
<dbReference type="AlphaFoldDB" id="A0A1H9Q5W0"/>
<dbReference type="Proteomes" id="UP000199318">
    <property type="component" value="Unassembled WGS sequence"/>
</dbReference>
<evidence type="ECO:0000256" key="4">
    <source>
        <dbReference type="ARBA" id="ARBA00022500"/>
    </source>
</evidence>
<feature type="compositionally biased region" description="Low complexity" evidence="12">
    <location>
        <begin position="267"/>
        <end position="288"/>
    </location>
</feature>
<dbReference type="SUPFAM" id="SSF50341">
    <property type="entry name" value="CheW-like"/>
    <property type="match status" value="1"/>
</dbReference>
<dbReference type="Pfam" id="PF01627">
    <property type="entry name" value="Hpt"/>
    <property type="match status" value="1"/>
</dbReference>
<accession>A0A1H9Q5W0</accession>
<dbReference type="CDD" id="cd16916">
    <property type="entry name" value="HATPase_CheA-like"/>
    <property type="match status" value="1"/>
</dbReference>
<feature type="domain" description="HPt" evidence="15">
    <location>
        <begin position="1"/>
        <end position="103"/>
    </location>
</feature>
<dbReference type="PROSITE" id="PS50851">
    <property type="entry name" value="CHEW"/>
    <property type="match status" value="1"/>
</dbReference>
<keyword evidence="4" id="KW-0145">Chemotaxis</keyword>
<dbReference type="SMART" id="SM00073">
    <property type="entry name" value="HPT"/>
    <property type="match status" value="1"/>
</dbReference>
<evidence type="ECO:0000256" key="9">
    <source>
        <dbReference type="ARBA" id="ARBA00022840"/>
    </source>
</evidence>
<dbReference type="InterPro" id="IPR008207">
    <property type="entry name" value="Sig_transdc_His_kin_Hpt_dom"/>
</dbReference>
<dbReference type="InterPro" id="IPR003594">
    <property type="entry name" value="HATPase_dom"/>
</dbReference>
<dbReference type="SUPFAM" id="SSF55874">
    <property type="entry name" value="ATPase domain of HSP90 chaperone/DNA topoisomerase II/histidine kinase"/>
    <property type="match status" value="1"/>
</dbReference>
<proteinExistence type="predicted"/>